<reference evidence="1" key="1">
    <citation type="submission" date="2015-06" db="EMBL/GenBank/DDBJ databases">
        <authorList>
            <person name="Joergensen T."/>
        </authorList>
    </citation>
    <scope>NUCLEOTIDE SEQUENCE</scope>
    <source>
        <plasmid evidence="1">pRGRH0637</plasmid>
    </source>
</reference>
<proteinExistence type="predicted"/>
<reference evidence="1" key="2">
    <citation type="submission" date="2015-07" db="EMBL/GenBank/DDBJ databases">
        <title>Plasmids, circular viruses and viroids from rat gut.</title>
        <authorList>
            <person name="Jorgensen T.J."/>
            <person name="Hansen M.A."/>
            <person name="Xu Z."/>
            <person name="Tabak M.A."/>
            <person name="Sorensen S.J."/>
            <person name="Hansen L.H."/>
        </authorList>
    </citation>
    <scope>NUCLEOTIDE SEQUENCE</scope>
    <source>
        <plasmid evidence="1">pRGRH0637</plasmid>
    </source>
</reference>
<name>A0A0H5Q0V5_9ZZZZ</name>
<accession>A0A0H5Q0V5</accession>
<dbReference type="AlphaFoldDB" id="A0A0H5Q0V5"/>
<keyword evidence="1" id="KW-0614">Plasmid</keyword>
<evidence type="ECO:0000313" key="1">
    <source>
        <dbReference type="EMBL" id="CRY95483.1"/>
    </source>
</evidence>
<protein>
    <submittedName>
        <fullName evidence="1">Uncharacterized protein</fullName>
    </submittedName>
</protein>
<sequence length="65" mass="7534">MVDPDYLRRLDDFHTELLSCAHLTAHLLEGLIDTNREEWESSGAWLMKNKLVELAQNLPFPPRSV</sequence>
<dbReference type="EMBL" id="LN853263">
    <property type="protein sequence ID" value="CRY95483.1"/>
    <property type="molecule type" value="Genomic_DNA"/>
</dbReference>
<geneLocation type="plasmid" evidence="1">
    <name>pRGRH0637</name>
</geneLocation>
<organism evidence="1">
    <name type="scientific">uncultured prokaryote</name>
    <dbReference type="NCBI Taxonomy" id="198431"/>
    <lineage>
        <taxon>unclassified sequences</taxon>
        <taxon>environmental samples</taxon>
    </lineage>
</organism>